<name>A0A183IHS4_9BILA</name>
<proteinExistence type="predicted"/>
<dbReference type="Proteomes" id="UP000270296">
    <property type="component" value="Unassembled WGS sequence"/>
</dbReference>
<reference evidence="2 3" key="2">
    <citation type="submission" date="2018-11" db="EMBL/GenBank/DDBJ databases">
        <authorList>
            <consortium name="Pathogen Informatics"/>
        </authorList>
    </citation>
    <scope>NUCLEOTIDE SEQUENCE [LARGE SCALE GENOMIC DNA]</scope>
</reference>
<feature type="compositionally biased region" description="Polar residues" evidence="1">
    <location>
        <begin position="56"/>
        <end position="66"/>
    </location>
</feature>
<accession>A0A183IHS4</accession>
<dbReference type="WBParaSite" id="SBAD_0000331501-mRNA-1">
    <property type="protein sequence ID" value="SBAD_0000331501-mRNA-1"/>
    <property type="gene ID" value="SBAD_0000331501"/>
</dbReference>
<dbReference type="EMBL" id="UZAM01007606">
    <property type="protein sequence ID" value="VDP00276.1"/>
    <property type="molecule type" value="Genomic_DNA"/>
</dbReference>
<organism evidence="4">
    <name type="scientific">Soboliphyme baturini</name>
    <dbReference type="NCBI Taxonomy" id="241478"/>
    <lineage>
        <taxon>Eukaryota</taxon>
        <taxon>Metazoa</taxon>
        <taxon>Ecdysozoa</taxon>
        <taxon>Nematoda</taxon>
        <taxon>Enoplea</taxon>
        <taxon>Dorylaimia</taxon>
        <taxon>Dioctophymatida</taxon>
        <taxon>Dioctophymatoidea</taxon>
        <taxon>Soboliphymatidae</taxon>
        <taxon>Soboliphyme</taxon>
    </lineage>
</organism>
<evidence type="ECO:0000313" key="3">
    <source>
        <dbReference type="Proteomes" id="UP000270296"/>
    </source>
</evidence>
<evidence type="ECO:0000313" key="4">
    <source>
        <dbReference type="WBParaSite" id="SBAD_0000331501-mRNA-1"/>
    </source>
</evidence>
<keyword evidence="3" id="KW-1185">Reference proteome</keyword>
<evidence type="ECO:0000256" key="1">
    <source>
        <dbReference type="SAM" id="MobiDB-lite"/>
    </source>
</evidence>
<evidence type="ECO:0000313" key="2">
    <source>
        <dbReference type="EMBL" id="VDP00276.1"/>
    </source>
</evidence>
<dbReference type="AlphaFoldDB" id="A0A183IHS4"/>
<gene>
    <name evidence="2" type="ORF">SBAD_LOCUS3169</name>
</gene>
<feature type="region of interest" description="Disordered" evidence="1">
    <location>
        <begin position="43"/>
        <end position="66"/>
    </location>
</feature>
<sequence>MPVMVSNRQQENSSQDLRSFVYVHCESLSLTHVTGQFARLTSAKSANVRTPKPRTHASNPSWYAND</sequence>
<reference evidence="4" key="1">
    <citation type="submission" date="2016-06" db="UniProtKB">
        <authorList>
            <consortium name="WormBaseParasite"/>
        </authorList>
    </citation>
    <scope>IDENTIFICATION</scope>
</reference>
<protein>
    <submittedName>
        <fullName evidence="2 4">Uncharacterized protein</fullName>
    </submittedName>
</protein>